<comment type="caution">
    <text evidence="1">The sequence shown here is derived from an EMBL/GenBank/DDBJ whole genome shotgun (WGS) entry which is preliminary data.</text>
</comment>
<dbReference type="InterPro" id="IPR016871">
    <property type="entry name" value="MSHA_biogenesis_MshI"/>
</dbReference>
<keyword evidence="2" id="KW-1185">Reference proteome</keyword>
<evidence type="ECO:0000313" key="1">
    <source>
        <dbReference type="EMBL" id="MBC5849367.1"/>
    </source>
</evidence>
<dbReference type="EMBL" id="JACRUP010000001">
    <property type="protein sequence ID" value="MBC5849367.1"/>
    <property type="molecule type" value="Genomic_DNA"/>
</dbReference>
<reference evidence="1" key="1">
    <citation type="submission" date="2020-08" db="EMBL/GenBank/DDBJ databases">
        <title>Genome Sequencing and Pan-Genome Analysis of Migratory bird Vibrio Strains, Inner Mongolia.</title>
        <authorList>
            <person name="Zheng L."/>
        </authorList>
    </citation>
    <scope>NUCLEOTIDE SEQUENCE</scope>
    <source>
        <strain evidence="1">M13F</strain>
    </source>
</reference>
<name>A0A9X0R4D9_VIBME</name>
<dbReference type="AlphaFoldDB" id="A0A9X0R4D9"/>
<dbReference type="RefSeq" id="WP_187024994.1">
    <property type="nucleotide sequence ID" value="NZ_JACRUP010000001.1"/>
</dbReference>
<dbReference type="PIRSF" id="PIRSF028153">
    <property type="entry name" value="MSHA_biogenesis_protein_MshI"/>
    <property type="match status" value="1"/>
</dbReference>
<dbReference type="Proteomes" id="UP000615796">
    <property type="component" value="Unassembled WGS sequence"/>
</dbReference>
<organism evidence="1 2">
    <name type="scientific">Vibrio metschnikovii</name>
    <dbReference type="NCBI Taxonomy" id="28172"/>
    <lineage>
        <taxon>Bacteria</taxon>
        <taxon>Pseudomonadati</taxon>
        <taxon>Pseudomonadota</taxon>
        <taxon>Gammaproteobacteria</taxon>
        <taxon>Vibrionales</taxon>
        <taxon>Vibrionaceae</taxon>
        <taxon>Vibrio</taxon>
    </lineage>
</organism>
<evidence type="ECO:0000313" key="2">
    <source>
        <dbReference type="Proteomes" id="UP000615796"/>
    </source>
</evidence>
<sequence>MKINTLFHKITRRAQQDRKLFAVVQPDAIYFSATQDSPLATRYPLRDGAWLTSLCQALQANPVKGDVVDVVLHAQLYQCYQMDKPAVPREEWSGALPFLLKDLISEKPTEIVADAYELSGSNKIQAYVISIKVILELAQALQSIGYQLGQVIPEQEIWANSVQTPHFLLLQRSREGQFKLDAFVDQRCYFQRTLRGVVAPVTGETSPALQLDGLALELQRSIDYLSSQLKGVALHQLKVCCDDEDHRQLVAALNERLNVKASPLSEEQQPPLSGQVLAHYLPLMTRPTLNFYPRHLHPKTDHFSLRNMIVALSGASLVMLAVAGFYAYQTTQLDHQVALAQQQTDRLNQQLAELQQQQAKHRPSAGKVAAIERIKQQIAGQQASLSAMDQFTHSQQEGYSGIMNALASVAHRDISLTHIEISPNRLDIQGLATEAKVIPYWIGKFKQQTPLVGRNFERLTMGRNEQDLVTFELKTQQGAR</sequence>
<protein>
    <submittedName>
        <fullName evidence="1">MSHA biogenesis protein MshI</fullName>
    </submittedName>
</protein>
<dbReference type="SUPFAM" id="SSF53067">
    <property type="entry name" value="Actin-like ATPase domain"/>
    <property type="match status" value="1"/>
</dbReference>
<dbReference type="InterPro" id="IPR043129">
    <property type="entry name" value="ATPase_NBD"/>
</dbReference>
<gene>
    <name evidence="1" type="ORF">H8Q88_00065</name>
</gene>
<accession>A0A9X0R4D9</accession>
<proteinExistence type="predicted"/>
<dbReference type="Gene3D" id="3.30.420.380">
    <property type="match status" value="1"/>
</dbReference>